<accession>A0A2V0NSS1</accession>
<feature type="compositionally biased region" description="Polar residues" evidence="2">
    <location>
        <begin position="964"/>
        <end position="977"/>
    </location>
</feature>
<dbReference type="Proteomes" id="UP000247498">
    <property type="component" value="Unassembled WGS sequence"/>
</dbReference>
<evidence type="ECO:0000313" key="5">
    <source>
        <dbReference type="Proteomes" id="UP000247498"/>
    </source>
</evidence>
<dbReference type="SUPFAM" id="SSF55073">
    <property type="entry name" value="Nucleotide cyclase"/>
    <property type="match status" value="2"/>
</dbReference>
<gene>
    <name evidence="4" type="ORF">Rsub_00597</name>
</gene>
<dbReference type="PANTHER" id="PTHR48009:SF4">
    <property type="entry name" value="LEUCINE-RICH REPEAT (LRR) FAMILY PROTEIN"/>
    <property type="match status" value="1"/>
</dbReference>
<reference evidence="4 5" key="1">
    <citation type="journal article" date="2018" name="Sci. Rep.">
        <title>Raphidocelis subcapitata (=Pseudokirchneriella subcapitata) provides an insight into genome evolution and environmental adaptations in the Sphaeropleales.</title>
        <authorList>
            <person name="Suzuki S."/>
            <person name="Yamaguchi H."/>
            <person name="Nakajima N."/>
            <person name="Kawachi M."/>
        </authorList>
    </citation>
    <scope>NUCLEOTIDE SEQUENCE [LARGE SCALE GENOMIC DNA]</scope>
    <source>
        <strain evidence="4 5">NIES-35</strain>
    </source>
</reference>
<sequence>MRRGRQSARRLAVALAWLGLASAVALAQAQAPPPLPKLPAATPGLPGAGAKPAAPAAGAAAAKPAAPATTPPAAAKAAPPAAAAAAAAAVAKAPTPQPAGGGPACPGVEAGACALPCQLAVCGALGAFFKATYNASYPWNNITGWELTRSLGCARLVAPAAAARPAYCAWPGIGCCTPAAAARGECVVVNAVANLSLPVDQVNATASDPGLLDALELLHTCGMVVLNLEANELSGSLSPRLGNLTNLYVLNMANNWIEGRIPDTLAALKKLRRLELGTNFLWGTVGAWVGELRDLSVLSLGANSGENPPDPKAGEAQSGLVGTIPPGLSNLDKLVELDLQFSALTGTIPDKLCGPNTQLRVLNLRSNLLLGPATPVEKCTQLTQLDLGSNRLTGTLPATREWQQLVTLLAGNNRFKGPISNELYFIPTLAYLDISNNELMGSLEVNINLLTYLTDLDASHNNLTGEIGDDVFYLPQLSRLNLANNNLTGTVSDAIGFAFGLNELSLANNTGLVGPLPDSAGNLRYLRRMSATNTHMSCVPGDSALAAEEVLADAPKGAEPPPGAYPTCPADALLPCFLTFAEYDAPRSDFSNMRCFPVVRKDPAAASLDCPQAAAQLDDAADADSQRWELSPAYYQFQRCKCLPGFHEVWSQNHTMLTCALNARAAALPPWAWVLVGLGAVLALLAAAIALLGSRWVLFRSRWARETELKRKRAKGPPKCGGTVSVVVTDIEGYSELMKTSPNLTTKALNMHNAVLRKAAHLHAGHVFEQEGDSWAVAFHDATDAVAFCLQAQQALHRVDWPMGLIGTDDAHAYSSVGGTTQSPGSSLTGQQSSRFQSLFGGGLRSMAPSRGGAPHPGAPNEGGEGLPAWEQSLQLASLAGGRGARHGESFSSSSSPSREASATSASTTAAAAAAGSAAVSASAAGGSMTGAGLGEGDTGSGYNSAHASGSNALLRPSLDAPHTASSPRGGSLSSVGDNRAAAAAAAAGLVRPPAGGAALHQGSHHNSSYGSARRSHRTSTSRFFTMLLGAPAGGGGQESRSLSGLRVRMGVVSGVLAAGVDVRNSAVFDLTKVVSDMGNGGQVLIDAPTFEQIKDRLGELRAVDHYGYNDRLLLRREAGAGLCGGGAEGRGGCGNLFCACGGPLSRRGGDGADGGNELLVMDMGEYEVPGVNVAAAVDPAAAAAAAADSRARRRAIKAAAAKALGDKAGSAVAGAGAGAAAAAAAAGRDGNGAAADQQQQQAARRRSRRSSGGRPREDPDGEAAGDEEAPAPRQHSLTHAGFARPSGSSGSGSGSGSGGGGGGGTPHGRQLLRVYSLLPHCLSDRARAWGGRLSLQDGWRQTDRGFFDAPGAAFASGLGGAGGADGGGAAIGYDLMPPVTVVFAAVDGARALLRWRRAAEAHAVSRLLRRVMLAALSAVPGGYLCREQEGELKYMLAFPTAAHALQWCLLVQEAAMYAPWPAAILAAPEYSEVHAPGDGTLLFRGPRLKMGACEGVPRGVLCDHVGRVDYHGPRVNQAARYMDVAAHGGQIACDAAMAAAVFREWRAGDSTEGRAPIADSPAGSALVAGAPVPPSPSGGPVTPALGLPRPLPLSGRVPALRGGSGNSGGTDAAAAAADPAAALGSLRQSSMIHLRPSVRWNFGGGAASPAGGRGGAGAAEGASAGGGASTDDDDAAMRVAGRTFSGTELNRPRPGGLHRPGGLLRPLVPILKHSGSAGSSAAGAPAGCASPTAREGAAAAVGAHSQPLARMASGSYFPEEDPWPAAAAPLDANTLRQLSAQRLALRQLSWTNSGLGITAGVPGLARPPGAGAGAGASGSAAPAGDGGGGAAAAGASDPAAAASAPARRVVAVRCLHLGSYRFKGSDLVEMVWVTTAALAARGGQVPREESKGKGRRVTERSGTADSALVSLADILPPLREAFLEEAAAAAGAAAGAGAGGAPGAADSGGSGTDEERVSEYVAWLARELTRRRRFGGLGFR</sequence>
<evidence type="ECO:0000313" key="4">
    <source>
        <dbReference type="EMBL" id="GBF87885.1"/>
    </source>
</evidence>
<feature type="compositionally biased region" description="Acidic residues" evidence="2">
    <location>
        <begin position="1260"/>
        <end position="1270"/>
    </location>
</feature>
<feature type="region of interest" description="Disordered" evidence="2">
    <location>
        <begin position="1649"/>
        <end position="1705"/>
    </location>
</feature>
<keyword evidence="4" id="KW-0675">Receptor</keyword>
<feature type="compositionally biased region" description="Low complexity" evidence="2">
    <location>
        <begin position="1231"/>
        <end position="1243"/>
    </location>
</feature>
<protein>
    <submittedName>
        <fullName evidence="4">Inactive leucine-rich repeat receptor kinase-like protein</fullName>
    </submittedName>
</protein>
<dbReference type="STRING" id="307507.A0A2V0NSS1"/>
<dbReference type="Gene3D" id="3.30.70.1230">
    <property type="entry name" value="Nucleotide cyclase"/>
    <property type="match status" value="2"/>
</dbReference>
<dbReference type="PANTHER" id="PTHR48009">
    <property type="entry name" value="LEUCINE-RICH REPEAT (LRR) FAMILY PROTEIN"/>
    <property type="match status" value="1"/>
</dbReference>
<dbReference type="GO" id="GO:0005930">
    <property type="term" value="C:axoneme"/>
    <property type="evidence" value="ECO:0007669"/>
    <property type="project" value="UniProtKB-SubCell"/>
</dbReference>
<feature type="compositionally biased region" description="Gly residues" evidence="2">
    <location>
        <begin position="1290"/>
        <end position="1307"/>
    </location>
</feature>
<keyword evidence="4" id="KW-0808">Transferase</keyword>
<feature type="compositionally biased region" description="Low complexity" evidence="2">
    <location>
        <begin position="1561"/>
        <end position="1571"/>
    </location>
</feature>
<dbReference type="InterPro" id="IPR029787">
    <property type="entry name" value="Nucleotide_cyclase"/>
</dbReference>
<feature type="region of interest" description="Disordered" evidence="2">
    <location>
        <begin position="1883"/>
        <end position="1903"/>
    </location>
</feature>
<feature type="signal peptide" evidence="3">
    <location>
        <begin position="1"/>
        <end position="29"/>
    </location>
</feature>
<feature type="region of interest" description="Disordered" evidence="2">
    <location>
        <begin position="1231"/>
        <end position="1308"/>
    </location>
</feature>
<dbReference type="InParanoid" id="A0A2V0NSS1"/>
<evidence type="ECO:0000256" key="3">
    <source>
        <dbReference type="SAM" id="SignalP"/>
    </source>
</evidence>
<dbReference type="GO" id="GO:0016301">
    <property type="term" value="F:kinase activity"/>
    <property type="evidence" value="ECO:0007669"/>
    <property type="project" value="UniProtKB-KW"/>
</dbReference>
<feature type="compositionally biased region" description="Gly residues" evidence="2">
    <location>
        <begin position="1649"/>
        <end position="1669"/>
    </location>
</feature>
<keyword evidence="5" id="KW-1185">Reference proteome</keyword>
<proteinExistence type="predicted"/>
<feature type="region of interest" description="Disordered" evidence="2">
    <location>
        <begin position="954"/>
        <end position="978"/>
    </location>
</feature>
<feature type="region of interest" description="Disordered" evidence="2">
    <location>
        <begin position="879"/>
        <end position="904"/>
    </location>
</feature>
<feature type="compositionally biased region" description="Low complexity" evidence="2">
    <location>
        <begin position="890"/>
        <end position="904"/>
    </location>
</feature>
<comment type="subcellular location">
    <subcellularLocation>
        <location evidence="1">Cytoplasm</location>
        <location evidence="1">Cytoskeleton</location>
        <location evidence="1">Cilium axoneme</location>
    </subcellularLocation>
</comment>
<dbReference type="OrthoDB" id="544199at2759"/>
<keyword evidence="4" id="KW-0418">Kinase</keyword>
<feature type="chain" id="PRO_5015951637" evidence="3">
    <location>
        <begin position="30"/>
        <end position="1981"/>
    </location>
</feature>
<feature type="compositionally biased region" description="Low complexity" evidence="2">
    <location>
        <begin position="1579"/>
        <end position="1589"/>
    </location>
</feature>
<feature type="region of interest" description="Disordered" evidence="2">
    <location>
        <begin position="1552"/>
        <end position="1614"/>
    </location>
</feature>
<feature type="region of interest" description="Disordered" evidence="2">
    <location>
        <begin position="995"/>
        <end position="1016"/>
    </location>
</feature>
<feature type="region of interest" description="Disordered" evidence="2">
    <location>
        <begin position="1810"/>
        <end position="1836"/>
    </location>
</feature>
<dbReference type="SUPFAM" id="SSF52058">
    <property type="entry name" value="L domain-like"/>
    <property type="match status" value="1"/>
</dbReference>
<name>A0A2V0NSS1_9CHLO</name>
<organism evidence="4 5">
    <name type="scientific">Raphidocelis subcapitata</name>
    <dbReference type="NCBI Taxonomy" id="307507"/>
    <lineage>
        <taxon>Eukaryota</taxon>
        <taxon>Viridiplantae</taxon>
        <taxon>Chlorophyta</taxon>
        <taxon>core chlorophytes</taxon>
        <taxon>Chlorophyceae</taxon>
        <taxon>CS clade</taxon>
        <taxon>Sphaeropleales</taxon>
        <taxon>Selenastraceae</taxon>
        <taxon>Raphidocelis</taxon>
    </lineage>
</organism>
<comment type="caution">
    <text evidence="4">The sequence shown here is derived from an EMBL/GenBank/DDBJ whole genome shotgun (WGS) entry which is preliminary data.</text>
</comment>
<dbReference type="InterPro" id="IPR053213">
    <property type="entry name" value="RLP29"/>
</dbReference>
<evidence type="ECO:0000256" key="1">
    <source>
        <dbReference type="ARBA" id="ARBA00004430"/>
    </source>
</evidence>
<dbReference type="Gene3D" id="3.80.10.10">
    <property type="entry name" value="Ribonuclease Inhibitor"/>
    <property type="match status" value="3"/>
</dbReference>
<feature type="compositionally biased region" description="Basic and acidic residues" evidence="2">
    <location>
        <begin position="1887"/>
        <end position="1900"/>
    </location>
</feature>
<evidence type="ECO:0000256" key="2">
    <source>
        <dbReference type="SAM" id="MobiDB-lite"/>
    </source>
</evidence>
<dbReference type="InterPro" id="IPR032675">
    <property type="entry name" value="LRR_dom_sf"/>
</dbReference>
<dbReference type="EMBL" id="BDRX01000002">
    <property type="protein sequence ID" value="GBF87885.1"/>
    <property type="molecule type" value="Genomic_DNA"/>
</dbReference>
<feature type="compositionally biased region" description="Low complexity" evidence="2">
    <location>
        <begin position="1693"/>
        <end position="1705"/>
    </location>
</feature>
<feature type="region of interest" description="Disordered" evidence="2">
    <location>
        <begin position="840"/>
        <end position="867"/>
    </location>
</feature>
<keyword evidence="3" id="KW-0732">Signal</keyword>